<dbReference type="InterPro" id="IPR000782">
    <property type="entry name" value="FAS1_domain"/>
</dbReference>
<dbReference type="InterPro" id="IPR050904">
    <property type="entry name" value="Adhesion/Biosynth-related"/>
</dbReference>
<feature type="signal peptide" evidence="1">
    <location>
        <begin position="1"/>
        <end position="21"/>
    </location>
</feature>
<comment type="caution">
    <text evidence="3">The sequence shown here is derived from an EMBL/GenBank/DDBJ whole genome shotgun (WGS) entry which is preliminary data.</text>
</comment>
<evidence type="ECO:0000313" key="3">
    <source>
        <dbReference type="EMBL" id="KAF5236432.1"/>
    </source>
</evidence>
<sequence>MAAFFFKTALCASLLCIQASAAVDRTNAVISVLEQHKDLTSFYQLFTSTGHGSGIPEPAFEARFNDNNKDDEFTILAPTNEAIAKVPGLAQKLTSPAGYPLLAALLRTHILPGKLSPQQLYGKSIRAIEGFSIDISASGVITTNTNMMSLTDSDVRAGMQAKLLRDRRGNLIRIPATNGAVYMVDNIFDPMITYFGEDAPDNESLPAIKRSPSKTMKDILAADLDTLRARELLRMHAPRFLYDRLNTKLAGKDNSKVVFLVPSNEALKLFTKKAEEQSNADITKFFLAAGYGTMDGKNIKGRAGFTLEVEGGRVMNAKVEKRECGSNGCIWRIGRVIDSVYGLL</sequence>
<dbReference type="GO" id="GO:0050839">
    <property type="term" value="F:cell adhesion molecule binding"/>
    <property type="evidence" value="ECO:0007669"/>
    <property type="project" value="TreeGrafter"/>
</dbReference>
<accession>A0AAN6BZJ5</accession>
<gene>
    <name evidence="3" type="ORF">FAUST_6582</name>
</gene>
<keyword evidence="4" id="KW-1185">Reference proteome</keyword>
<dbReference type="SUPFAM" id="SSF82153">
    <property type="entry name" value="FAS1 domain"/>
    <property type="match status" value="1"/>
</dbReference>
<keyword evidence="1" id="KW-0732">Signal</keyword>
<evidence type="ECO:0000313" key="4">
    <source>
        <dbReference type="Proteomes" id="UP000537989"/>
    </source>
</evidence>
<dbReference type="GO" id="GO:0007155">
    <property type="term" value="P:cell adhesion"/>
    <property type="evidence" value="ECO:0007669"/>
    <property type="project" value="TreeGrafter"/>
</dbReference>
<name>A0AAN6BZJ5_FUSAU</name>
<dbReference type="GO" id="GO:0031012">
    <property type="term" value="C:extracellular matrix"/>
    <property type="evidence" value="ECO:0007669"/>
    <property type="project" value="TreeGrafter"/>
</dbReference>
<protein>
    <recommendedName>
        <fullName evidence="2">FAS1 domain-containing protein</fullName>
    </recommendedName>
</protein>
<dbReference type="PANTHER" id="PTHR10900">
    <property type="entry name" value="PERIOSTIN-RELATED"/>
    <property type="match status" value="1"/>
</dbReference>
<dbReference type="Pfam" id="PF02469">
    <property type="entry name" value="Fasciclin"/>
    <property type="match status" value="1"/>
</dbReference>
<feature type="chain" id="PRO_5042827149" description="FAS1 domain-containing protein" evidence="1">
    <location>
        <begin position="22"/>
        <end position="344"/>
    </location>
</feature>
<reference evidence="3 4" key="1">
    <citation type="submission" date="2020-02" db="EMBL/GenBank/DDBJ databases">
        <title>Identification and distribution of gene clusters putatively required for synthesis of sphingolipid metabolism inhibitors in phylogenetically diverse species of the filamentous fungus Fusarium.</title>
        <authorList>
            <person name="Kim H.-S."/>
            <person name="Busman M."/>
            <person name="Brown D.W."/>
            <person name="Divon H."/>
            <person name="Uhlig S."/>
            <person name="Proctor R.H."/>
        </authorList>
    </citation>
    <scope>NUCLEOTIDE SEQUENCE [LARGE SCALE GENOMIC DNA]</scope>
    <source>
        <strain evidence="3 4">NRRL 2903</strain>
    </source>
</reference>
<dbReference type="GO" id="GO:0030198">
    <property type="term" value="P:extracellular matrix organization"/>
    <property type="evidence" value="ECO:0007669"/>
    <property type="project" value="TreeGrafter"/>
</dbReference>
<proteinExistence type="predicted"/>
<evidence type="ECO:0000259" key="2">
    <source>
        <dbReference type="PROSITE" id="PS50213"/>
    </source>
</evidence>
<dbReference type="EMBL" id="JAAMOD010000181">
    <property type="protein sequence ID" value="KAF5236432.1"/>
    <property type="molecule type" value="Genomic_DNA"/>
</dbReference>
<dbReference type="Proteomes" id="UP000537989">
    <property type="component" value="Unassembled WGS sequence"/>
</dbReference>
<dbReference type="Gene3D" id="2.30.180.10">
    <property type="entry name" value="FAS1 domain"/>
    <property type="match status" value="1"/>
</dbReference>
<dbReference type="PROSITE" id="PS50213">
    <property type="entry name" value="FAS1"/>
    <property type="match status" value="1"/>
</dbReference>
<dbReference type="AlphaFoldDB" id="A0AAN6BZJ5"/>
<feature type="domain" description="FAS1" evidence="2">
    <location>
        <begin position="26"/>
        <end position="188"/>
    </location>
</feature>
<dbReference type="SMART" id="SM00554">
    <property type="entry name" value="FAS1"/>
    <property type="match status" value="1"/>
</dbReference>
<dbReference type="InterPro" id="IPR036378">
    <property type="entry name" value="FAS1_dom_sf"/>
</dbReference>
<dbReference type="PANTHER" id="PTHR10900:SF124">
    <property type="entry name" value="FI05614P"/>
    <property type="match status" value="1"/>
</dbReference>
<organism evidence="3 4">
    <name type="scientific">Fusarium austroamericanum</name>
    <dbReference type="NCBI Taxonomy" id="282268"/>
    <lineage>
        <taxon>Eukaryota</taxon>
        <taxon>Fungi</taxon>
        <taxon>Dikarya</taxon>
        <taxon>Ascomycota</taxon>
        <taxon>Pezizomycotina</taxon>
        <taxon>Sordariomycetes</taxon>
        <taxon>Hypocreomycetidae</taxon>
        <taxon>Hypocreales</taxon>
        <taxon>Nectriaceae</taxon>
        <taxon>Fusarium</taxon>
    </lineage>
</organism>
<evidence type="ECO:0000256" key="1">
    <source>
        <dbReference type="SAM" id="SignalP"/>
    </source>
</evidence>